<dbReference type="Proteomes" id="UP000572817">
    <property type="component" value="Unassembled WGS sequence"/>
</dbReference>
<dbReference type="OrthoDB" id="3942071at2759"/>
<dbReference type="EMBL" id="WWBZ02000062">
    <property type="protein sequence ID" value="KAF4303065.1"/>
    <property type="molecule type" value="Genomic_DNA"/>
</dbReference>
<evidence type="ECO:0000256" key="1">
    <source>
        <dbReference type="SAM" id="Phobius"/>
    </source>
</evidence>
<evidence type="ECO:0000313" key="3">
    <source>
        <dbReference type="Proteomes" id="UP000572817"/>
    </source>
</evidence>
<keyword evidence="1" id="KW-0812">Transmembrane</keyword>
<organism evidence="2 3">
    <name type="scientific">Botryosphaeria dothidea</name>
    <dbReference type="NCBI Taxonomy" id="55169"/>
    <lineage>
        <taxon>Eukaryota</taxon>
        <taxon>Fungi</taxon>
        <taxon>Dikarya</taxon>
        <taxon>Ascomycota</taxon>
        <taxon>Pezizomycotina</taxon>
        <taxon>Dothideomycetes</taxon>
        <taxon>Dothideomycetes incertae sedis</taxon>
        <taxon>Botryosphaeriales</taxon>
        <taxon>Botryosphaeriaceae</taxon>
        <taxon>Botryosphaeria</taxon>
    </lineage>
</organism>
<evidence type="ECO:0000313" key="2">
    <source>
        <dbReference type="EMBL" id="KAF4303065.1"/>
    </source>
</evidence>
<feature type="transmembrane region" description="Helical" evidence="1">
    <location>
        <begin position="334"/>
        <end position="357"/>
    </location>
</feature>
<protein>
    <submittedName>
        <fullName evidence="2">Uncharacterized protein</fullName>
    </submittedName>
</protein>
<gene>
    <name evidence="2" type="ORF">GTA08_BOTSDO09510</name>
</gene>
<sequence length="423" mass="46811">MGPFAQQIVSLESRSVPQPNVNSTIPIARIYDTGAISSDDYVYNPINADSDMQGAFFNGLFNLGTPFDFTCPTGNCTWPEFSSLALCSNCEDVTGQTAREEIGGENKSAPTTLLKTPGGVSIQLNDRGSSKGYYDLLAGNTSGLYTWSTLLLATIAVAQAQGEAIGFSFEPQYDEYVRDSLSYTVTECNITWCAKRYRDVSVVNGTLENFSMEDVPLIQRGRISLVNLTLSESKEDNVDATPLAPWKNTTFFVMYQDNASTRQFLLKALTFNTISYSEEQDYVFNTGRALYKQNITEVISNITTSMTNRIRRGRNSTVANGVVLQPGTIVVVQWSWSIVPISLVVLGFAFLAAVVCVNSSQGAPLWKSGLVPFLFHGFEDGWREQQGARITKIERRDEVTDEAARMCVRLRPNQDDHTHFAIL</sequence>
<comment type="caution">
    <text evidence="2">The sequence shown here is derived from an EMBL/GenBank/DDBJ whole genome shotgun (WGS) entry which is preliminary data.</text>
</comment>
<dbReference type="PANTHER" id="PTHR35394">
    <property type="entry name" value="DUF3176 DOMAIN-CONTAINING PROTEIN"/>
    <property type="match status" value="1"/>
</dbReference>
<proteinExistence type="predicted"/>
<accession>A0A8H4IKF6</accession>
<reference evidence="2" key="1">
    <citation type="submission" date="2020-04" db="EMBL/GenBank/DDBJ databases">
        <title>Genome Assembly and Annotation of Botryosphaeria dothidea sdau 11-99, a Latent Pathogen of Apple Fruit Ring Rot in China.</title>
        <authorList>
            <person name="Yu C."/>
            <person name="Diao Y."/>
            <person name="Lu Q."/>
            <person name="Zhao J."/>
            <person name="Cui S."/>
            <person name="Peng C."/>
            <person name="He B."/>
            <person name="Liu H."/>
        </authorList>
    </citation>
    <scope>NUCLEOTIDE SEQUENCE [LARGE SCALE GENOMIC DNA]</scope>
    <source>
        <strain evidence="2">Sdau11-99</strain>
    </source>
</reference>
<name>A0A8H4IKF6_9PEZI</name>
<dbReference type="PANTHER" id="PTHR35394:SF5">
    <property type="entry name" value="DUF3176 DOMAIN-CONTAINING PROTEIN"/>
    <property type="match status" value="1"/>
</dbReference>
<keyword evidence="1" id="KW-0472">Membrane</keyword>
<keyword evidence="3" id="KW-1185">Reference proteome</keyword>
<keyword evidence="1" id="KW-1133">Transmembrane helix</keyword>
<dbReference type="AlphaFoldDB" id="A0A8H4IKF6"/>